<dbReference type="InterPro" id="IPR008397">
    <property type="entry name" value="Alginate_lyase_dom"/>
</dbReference>
<dbReference type="Pfam" id="PF05426">
    <property type="entry name" value="Alginate_lyase"/>
    <property type="match status" value="1"/>
</dbReference>
<dbReference type="SUPFAM" id="SSF48230">
    <property type="entry name" value="Chondroitin AC/alginate lyase"/>
    <property type="match status" value="1"/>
</dbReference>
<keyword evidence="2 4" id="KW-0456">Lyase</keyword>
<sequence>MVYSCSISKKQSQTGDALQYEGMHPASQINAVKNFINAKDKNTISAFEQMIVSANAALTMQHHALADFSVPGFYKDSATHRSNSLSIQKDGFAAYNCALAWRLTGEEKYRKKAVYFLDAWSTINKKYSQNDGSLVMAYSGTSFMMAAQLLKPSKKWETASRESFNQWLNNVYLHAANKIKKGHNNWGDWGCFGALLATSYLNDTAAFAENVQLLKKGIIDKISEDGHMPAETKRGGNSIWYTYFSLAPITASCWVVYTNTGENLFQLEQDGKSIKKALDYLLQYHENPGKWPWAKNPVTQVDNHRLGPVGVWPYNLFEAMHGIYQDKNFKKFADKEAPIIYPDHHYAWVFPSLMQPKIKGTNK</sequence>
<protein>
    <submittedName>
        <fullName evidence="4">Alginate lyase family protein</fullName>
    </submittedName>
</protein>
<evidence type="ECO:0000256" key="1">
    <source>
        <dbReference type="ARBA" id="ARBA00022729"/>
    </source>
</evidence>
<keyword evidence="1" id="KW-0732">Signal</keyword>
<dbReference type="Proteomes" id="UP001202248">
    <property type="component" value="Unassembled WGS sequence"/>
</dbReference>
<evidence type="ECO:0000313" key="4">
    <source>
        <dbReference type="EMBL" id="MCH5600765.1"/>
    </source>
</evidence>
<evidence type="ECO:0000313" key="5">
    <source>
        <dbReference type="Proteomes" id="UP001202248"/>
    </source>
</evidence>
<feature type="domain" description="Alginate lyase" evidence="3">
    <location>
        <begin position="77"/>
        <end position="291"/>
    </location>
</feature>
<keyword evidence="5" id="KW-1185">Reference proteome</keyword>
<organism evidence="4 5">
    <name type="scientific">Niabella ginsengisoli</name>
    <dbReference type="NCBI Taxonomy" id="522298"/>
    <lineage>
        <taxon>Bacteria</taxon>
        <taxon>Pseudomonadati</taxon>
        <taxon>Bacteroidota</taxon>
        <taxon>Chitinophagia</taxon>
        <taxon>Chitinophagales</taxon>
        <taxon>Chitinophagaceae</taxon>
        <taxon>Niabella</taxon>
    </lineage>
</organism>
<evidence type="ECO:0000259" key="3">
    <source>
        <dbReference type="Pfam" id="PF05426"/>
    </source>
</evidence>
<dbReference type="Gene3D" id="1.50.10.100">
    <property type="entry name" value="Chondroitin AC/alginate lyase"/>
    <property type="match status" value="1"/>
</dbReference>
<gene>
    <name evidence="4" type="ORF">MKP09_24030</name>
</gene>
<evidence type="ECO:0000256" key="2">
    <source>
        <dbReference type="ARBA" id="ARBA00023239"/>
    </source>
</evidence>
<reference evidence="4 5" key="1">
    <citation type="submission" date="2022-02" db="EMBL/GenBank/DDBJ databases">
        <authorList>
            <person name="Min J."/>
        </authorList>
    </citation>
    <scope>NUCLEOTIDE SEQUENCE [LARGE SCALE GENOMIC DNA]</scope>
    <source>
        <strain evidence="4 5">GR10-1</strain>
    </source>
</reference>
<dbReference type="EMBL" id="JAKWBL010000004">
    <property type="protein sequence ID" value="MCH5600765.1"/>
    <property type="molecule type" value="Genomic_DNA"/>
</dbReference>
<name>A0ABS9SQW1_9BACT</name>
<dbReference type="GO" id="GO:0016829">
    <property type="term" value="F:lyase activity"/>
    <property type="evidence" value="ECO:0007669"/>
    <property type="project" value="UniProtKB-KW"/>
</dbReference>
<dbReference type="InterPro" id="IPR008929">
    <property type="entry name" value="Chondroitin_lyas"/>
</dbReference>
<comment type="caution">
    <text evidence="4">The sequence shown here is derived from an EMBL/GenBank/DDBJ whole genome shotgun (WGS) entry which is preliminary data.</text>
</comment>
<dbReference type="RefSeq" id="WP_240833160.1">
    <property type="nucleotide sequence ID" value="NZ_JAKWBL010000004.1"/>
</dbReference>
<accession>A0ABS9SQW1</accession>
<proteinExistence type="predicted"/>